<organism evidence="9 10">
    <name type="scientific">Rubrivivax gelatinosus (strain NBRC 100245 / IL144)</name>
    <dbReference type="NCBI Taxonomy" id="983917"/>
    <lineage>
        <taxon>Bacteria</taxon>
        <taxon>Pseudomonadati</taxon>
        <taxon>Pseudomonadota</taxon>
        <taxon>Betaproteobacteria</taxon>
        <taxon>Burkholderiales</taxon>
        <taxon>Sphaerotilaceae</taxon>
        <taxon>Rubrivivax</taxon>
    </lineage>
</organism>
<dbReference type="PATRIC" id="fig|983917.3.peg.2090"/>
<dbReference type="KEGG" id="rge:RGE_21600"/>
<dbReference type="HOGENOM" id="CLU_091641_3_3_4"/>
<dbReference type="InterPro" id="IPR002196">
    <property type="entry name" value="Glyco_hydro_24"/>
</dbReference>
<dbReference type="RefSeq" id="WP_014428364.1">
    <property type="nucleotide sequence ID" value="NC_017075.1"/>
</dbReference>
<keyword evidence="2 7" id="KW-0929">Antimicrobial</keyword>
<dbReference type="GO" id="GO:0009253">
    <property type="term" value="P:peptidoglycan catabolic process"/>
    <property type="evidence" value="ECO:0007669"/>
    <property type="project" value="InterPro"/>
</dbReference>
<evidence type="ECO:0000313" key="9">
    <source>
        <dbReference type="EMBL" id="BAL95501.1"/>
    </source>
</evidence>
<feature type="compositionally biased region" description="Basic residues" evidence="8">
    <location>
        <begin position="237"/>
        <end position="248"/>
    </location>
</feature>
<dbReference type="HAMAP" id="MF_04110">
    <property type="entry name" value="ENDOLYSIN_T4"/>
    <property type="match status" value="1"/>
</dbReference>
<keyword evidence="5" id="KW-1035">Host cytoplasm</keyword>
<dbReference type="CDD" id="cd00737">
    <property type="entry name" value="lyz_endolysin_autolysin"/>
    <property type="match status" value="1"/>
</dbReference>
<evidence type="ECO:0000256" key="1">
    <source>
        <dbReference type="ARBA" id="ARBA00000632"/>
    </source>
</evidence>
<dbReference type="Proteomes" id="UP000007883">
    <property type="component" value="Chromosome"/>
</dbReference>
<dbReference type="AlphaFoldDB" id="I0HR64"/>
<proteinExistence type="inferred from homology"/>
<dbReference type="InterPro" id="IPR023346">
    <property type="entry name" value="Lysozyme-like_dom_sf"/>
</dbReference>
<evidence type="ECO:0000256" key="4">
    <source>
        <dbReference type="ARBA" id="ARBA00022801"/>
    </source>
</evidence>
<evidence type="ECO:0000256" key="6">
    <source>
        <dbReference type="ARBA" id="ARBA00023295"/>
    </source>
</evidence>
<dbReference type="InterPro" id="IPR033907">
    <property type="entry name" value="Endolysin_autolysin"/>
</dbReference>
<keyword evidence="6 7" id="KW-0326">Glycosidase</keyword>
<reference evidence="9 10" key="1">
    <citation type="journal article" date="2012" name="J. Bacteriol.">
        <title>Complete genome sequence of phototrophic betaproteobacterium Rubrivivax gelatinosus IL144.</title>
        <authorList>
            <person name="Nagashima S."/>
            <person name="Kamimura A."/>
            <person name="Shimizu T."/>
            <person name="Nakamura-isaki S."/>
            <person name="Aono E."/>
            <person name="Sakamoto K."/>
            <person name="Ichikawa N."/>
            <person name="Nakazawa H."/>
            <person name="Sekine M."/>
            <person name="Yamazaki S."/>
            <person name="Fujita N."/>
            <person name="Shimada K."/>
            <person name="Hanada S."/>
            <person name="Nagashima K.V.P."/>
        </authorList>
    </citation>
    <scope>NUCLEOTIDE SEQUENCE [LARGE SCALE GENOMIC DNA]</scope>
    <source>
        <strain evidence="10">NBRC 100245 / IL144</strain>
    </source>
</reference>
<protein>
    <recommendedName>
        <fullName evidence="7">Lysozyme</fullName>
        <ecNumber evidence="7">3.2.1.17</ecNumber>
    </recommendedName>
</protein>
<comment type="similarity">
    <text evidence="7">Belongs to the glycosyl hydrolase 24 family.</text>
</comment>
<evidence type="ECO:0000256" key="7">
    <source>
        <dbReference type="RuleBase" id="RU003788"/>
    </source>
</evidence>
<dbReference type="InterPro" id="IPR034690">
    <property type="entry name" value="Endolysin_T4_type"/>
</dbReference>
<dbReference type="GO" id="GO:0016998">
    <property type="term" value="P:cell wall macromolecule catabolic process"/>
    <property type="evidence" value="ECO:0007669"/>
    <property type="project" value="InterPro"/>
</dbReference>
<dbReference type="PANTHER" id="PTHR38107">
    <property type="match status" value="1"/>
</dbReference>
<dbReference type="GO" id="GO:0031640">
    <property type="term" value="P:killing of cells of another organism"/>
    <property type="evidence" value="ECO:0007669"/>
    <property type="project" value="UniProtKB-KW"/>
</dbReference>
<dbReference type="Gene3D" id="1.10.530.40">
    <property type="match status" value="1"/>
</dbReference>
<keyword evidence="4 7" id="KW-0378">Hydrolase</keyword>
<dbReference type="InterPro" id="IPR023347">
    <property type="entry name" value="Lysozyme_dom_sf"/>
</dbReference>
<name>I0HR64_RUBGI</name>
<dbReference type="STRING" id="983917.RGE_21600"/>
<comment type="catalytic activity">
    <reaction evidence="1 7">
        <text>Hydrolysis of (1-&gt;4)-beta-linkages between N-acetylmuramic acid and N-acetyl-D-glucosamine residues in a peptidoglycan and between N-acetyl-D-glucosamine residues in chitodextrins.</text>
        <dbReference type="EC" id="3.2.1.17"/>
    </reaction>
</comment>
<dbReference type="EC" id="3.2.1.17" evidence="7"/>
<evidence type="ECO:0000313" key="10">
    <source>
        <dbReference type="Proteomes" id="UP000007883"/>
    </source>
</evidence>
<accession>I0HR64</accession>
<keyword evidence="10" id="KW-1185">Reference proteome</keyword>
<evidence type="ECO:0000256" key="5">
    <source>
        <dbReference type="ARBA" id="ARBA00023200"/>
    </source>
</evidence>
<dbReference type="GO" id="GO:0003796">
    <property type="term" value="F:lysozyme activity"/>
    <property type="evidence" value="ECO:0007669"/>
    <property type="project" value="UniProtKB-EC"/>
</dbReference>
<evidence type="ECO:0000256" key="8">
    <source>
        <dbReference type="SAM" id="MobiDB-lite"/>
    </source>
</evidence>
<evidence type="ECO:0000256" key="3">
    <source>
        <dbReference type="ARBA" id="ARBA00022638"/>
    </source>
</evidence>
<evidence type="ECO:0000256" key="2">
    <source>
        <dbReference type="ARBA" id="ARBA00022529"/>
    </source>
</evidence>
<dbReference type="PANTHER" id="PTHR38107:SF3">
    <property type="entry name" value="LYSOZYME RRRD-RELATED"/>
    <property type="match status" value="1"/>
</dbReference>
<gene>
    <name evidence="9" type="ordered locus">RGE_21600</name>
</gene>
<dbReference type="InterPro" id="IPR051018">
    <property type="entry name" value="Bacteriophage_GH24"/>
</dbReference>
<sequence>MPAALRDMPDEGLELVKSFEGIPDGDPSTVNIDPYLDPVGIWTIGWGHAIADSAGRWLRGPAARDQALAAYPGGITRAQAETLLRADLLDACRDVQRLVTVPLTDAQFGALVSFAFNLGAGSLMKSTLLKQLNAGDAAGAAEQFLVWDKGRVDGVLKPLPGLTRRRRAERALFLGEDWRAAGGVRTVRGAVVLPLASRSIARRAEAEEQAPPARKRPARGAVLATQDPLQLRLPAGKPRRAAAKRAKKRSEPAPA</sequence>
<dbReference type="Pfam" id="PF00959">
    <property type="entry name" value="Phage_lysozyme"/>
    <property type="match status" value="1"/>
</dbReference>
<dbReference type="GO" id="GO:0042742">
    <property type="term" value="P:defense response to bacterium"/>
    <property type="evidence" value="ECO:0007669"/>
    <property type="project" value="UniProtKB-KW"/>
</dbReference>
<keyword evidence="3 7" id="KW-0081">Bacteriolytic enzyme</keyword>
<feature type="region of interest" description="Disordered" evidence="8">
    <location>
        <begin position="203"/>
        <end position="255"/>
    </location>
</feature>
<dbReference type="EMBL" id="AP012320">
    <property type="protein sequence ID" value="BAL95501.1"/>
    <property type="molecule type" value="Genomic_DNA"/>
</dbReference>
<dbReference type="eggNOG" id="COG3772">
    <property type="taxonomic scope" value="Bacteria"/>
</dbReference>
<dbReference type="SUPFAM" id="SSF53955">
    <property type="entry name" value="Lysozyme-like"/>
    <property type="match status" value="1"/>
</dbReference>